<evidence type="ECO:0000313" key="2">
    <source>
        <dbReference type="EMBL" id="KIP05179.1"/>
    </source>
</evidence>
<reference evidence="2 3" key="1">
    <citation type="journal article" date="2014" name="PLoS Genet.">
        <title>Analysis of the Phlebiopsis gigantea genome, transcriptome and secretome provides insight into its pioneer colonization strategies of wood.</title>
        <authorList>
            <person name="Hori C."/>
            <person name="Ishida T."/>
            <person name="Igarashi K."/>
            <person name="Samejima M."/>
            <person name="Suzuki H."/>
            <person name="Master E."/>
            <person name="Ferreira P."/>
            <person name="Ruiz-Duenas F.J."/>
            <person name="Held B."/>
            <person name="Canessa P."/>
            <person name="Larrondo L.F."/>
            <person name="Schmoll M."/>
            <person name="Druzhinina I.S."/>
            <person name="Kubicek C.P."/>
            <person name="Gaskell J.A."/>
            <person name="Kersten P."/>
            <person name="St John F."/>
            <person name="Glasner J."/>
            <person name="Sabat G."/>
            <person name="Splinter BonDurant S."/>
            <person name="Syed K."/>
            <person name="Yadav J."/>
            <person name="Mgbeahuruike A.C."/>
            <person name="Kovalchuk A."/>
            <person name="Asiegbu F.O."/>
            <person name="Lackner G."/>
            <person name="Hoffmeister D."/>
            <person name="Rencoret J."/>
            <person name="Gutierrez A."/>
            <person name="Sun H."/>
            <person name="Lindquist E."/>
            <person name="Barry K."/>
            <person name="Riley R."/>
            <person name="Grigoriev I.V."/>
            <person name="Henrissat B."/>
            <person name="Kues U."/>
            <person name="Berka R.M."/>
            <person name="Martinez A.T."/>
            <person name="Covert S.F."/>
            <person name="Blanchette R.A."/>
            <person name="Cullen D."/>
        </authorList>
    </citation>
    <scope>NUCLEOTIDE SEQUENCE [LARGE SCALE GENOMIC DNA]</scope>
    <source>
        <strain evidence="2 3">11061_1 CR5-6</strain>
    </source>
</reference>
<dbReference type="EMBL" id="KN840551">
    <property type="protein sequence ID" value="KIP05179.1"/>
    <property type="molecule type" value="Genomic_DNA"/>
</dbReference>
<sequence>MVPCSANRTSLPLSPNNKNMLFLATLFLPLLALVPASLQAPAEYPYGTIDAPLAGTAVQPGANFSFSYNPHADYALSSFAIHVWLLTGTAVDDPWGLSEKTGHYFGRFDYANYPAVPYPTNPPPSQLTMPDFSKAPGGFAAGAEASNLPVKFVVVEEWGIGQGVVGNRISVTSVGLVYNATTQN</sequence>
<accession>A0A0C3NJR3</accession>
<dbReference type="HOGENOM" id="CLU_138681_0_0_1"/>
<evidence type="ECO:0000256" key="1">
    <source>
        <dbReference type="SAM" id="SignalP"/>
    </source>
</evidence>
<keyword evidence="1" id="KW-0732">Signal</keyword>
<feature type="chain" id="PRO_5002167446" evidence="1">
    <location>
        <begin position="37"/>
        <end position="184"/>
    </location>
</feature>
<organism evidence="2 3">
    <name type="scientific">Phlebiopsis gigantea (strain 11061_1 CR5-6)</name>
    <name type="common">White-rot fungus</name>
    <name type="synonym">Peniophora gigantea</name>
    <dbReference type="NCBI Taxonomy" id="745531"/>
    <lineage>
        <taxon>Eukaryota</taxon>
        <taxon>Fungi</taxon>
        <taxon>Dikarya</taxon>
        <taxon>Basidiomycota</taxon>
        <taxon>Agaricomycotina</taxon>
        <taxon>Agaricomycetes</taxon>
        <taxon>Polyporales</taxon>
        <taxon>Phanerochaetaceae</taxon>
        <taxon>Phlebiopsis</taxon>
    </lineage>
</organism>
<dbReference type="Proteomes" id="UP000053257">
    <property type="component" value="Unassembled WGS sequence"/>
</dbReference>
<proteinExistence type="predicted"/>
<keyword evidence="3" id="KW-1185">Reference proteome</keyword>
<dbReference type="AlphaFoldDB" id="A0A0C3NJR3"/>
<feature type="signal peptide" evidence="1">
    <location>
        <begin position="1"/>
        <end position="36"/>
    </location>
</feature>
<evidence type="ECO:0000313" key="3">
    <source>
        <dbReference type="Proteomes" id="UP000053257"/>
    </source>
</evidence>
<gene>
    <name evidence="2" type="ORF">PHLGIDRAFT_108593</name>
</gene>
<protein>
    <submittedName>
        <fullName evidence="2">Uncharacterized protein</fullName>
    </submittedName>
</protein>
<dbReference type="OrthoDB" id="3944184at2759"/>
<name>A0A0C3NJR3_PHLG1</name>